<evidence type="ECO:0000313" key="5">
    <source>
        <dbReference type="EMBL" id="KAK0954891.1"/>
    </source>
</evidence>
<dbReference type="Pfam" id="PF08424">
    <property type="entry name" value="NRDE-2"/>
    <property type="match status" value="1"/>
</dbReference>
<keyword evidence="6" id="KW-1185">Reference proteome</keyword>
<evidence type="ECO:0000313" key="6">
    <source>
        <dbReference type="Proteomes" id="UP001175353"/>
    </source>
</evidence>
<dbReference type="AlphaFoldDB" id="A0AAN6H3N8"/>
<gene>
    <name evidence="5" type="ORF">LTR91_023106</name>
</gene>
<feature type="region of interest" description="Disordered" evidence="4">
    <location>
        <begin position="1"/>
        <end position="101"/>
    </location>
</feature>
<organism evidence="5 6">
    <name type="scientific">Friedmanniomyces endolithicus</name>
    <dbReference type="NCBI Taxonomy" id="329885"/>
    <lineage>
        <taxon>Eukaryota</taxon>
        <taxon>Fungi</taxon>
        <taxon>Dikarya</taxon>
        <taxon>Ascomycota</taxon>
        <taxon>Pezizomycotina</taxon>
        <taxon>Dothideomycetes</taxon>
        <taxon>Dothideomycetidae</taxon>
        <taxon>Mycosphaerellales</taxon>
        <taxon>Teratosphaeriaceae</taxon>
        <taxon>Friedmanniomyces</taxon>
    </lineage>
</organism>
<evidence type="ECO:0000256" key="4">
    <source>
        <dbReference type="SAM" id="MobiDB-lite"/>
    </source>
</evidence>
<comment type="caution">
    <text evidence="5">The sequence shown here is derived from an EMBL/GenBank/DDBJ whole genome shotgun (WGS) entry which is preliminary data.</text>
</comment>
<feature type="compositionally biased region" description="Basic residues" evidence="4">
    <location>
        <begin position="51"/>
        <end position="66"/>
    </location>
</feature>
<dbReference type="EMBL" id="JAUJLE010000488">
    <property type="protein sequence ID" value="KAK0954891.1"/>
    <property type="molecule type" value="Genomic_DNA"/>
</dbReference>
<evidence type="ECO:0000256" key="2">
    <source>
        <dbReference type="ARBA" id="ARBA00009265"/>
    </source>
</evidence>
<evidence type="ECO:0008006" key="7">
    <source>
        <dbReference type="Google" id="ProtNLM"/>
    </source>
</evidence>
<dbReference type="InterPro" id="IPR013633">
    <property type="entry name" value="NRDE-2"/>
</dbReference>
<name>A0AAN6H3N8_9PEZI</name>
<proteinExistence type="inferred from homology"/>
<dbReference type="GO" id="GO:0071013">
    <property type="term" value="C:catalytic step 2 spliceosome"/>
    <property type="evidence" value="ECO:0007669"/>
    <property type="project" value="TreeGrafter"/>
</dbReference>
<evidence type="ECO:0000256" key="1">
    <source>
        <dbReference type="ARBA" id="ARBA00004123"/>
    </source>
</evidence>
<dbReference type="PANTHER" id="PTHR13471">
    <property type="entry name" value="TETRATRICOPEPTIDE-LIKE HELICAL"/>
    <property type="match status" value="1"/>
</dbReference>
<dbReference type="PANTHER" id="PTHR13471:SF0">
    <property type="entry name" value="NUCLEAR EXOSOME REGULATOR NRDE2"/>
    <property type="match status" value="1"/>
</dbReference>
<dbReference type="Proteomes" id="UP001175353">
    <property type="component" value="Unassembled WGS sequence"/>
</dbReference>
<sequence>MSFSPPQADGSTVPKFSSFKPKKAASKNAETVDGPDVHSASRTRGDAAERLKKRRERRETVRKRKHGAESPVNAESQREDVDYRSIEGKAKPSDSPGDEDLEFVEHSDEDDLANRLSRAAREENAALVGKTKEHPLDAEAWVGLIEHQAKIVKPGVDAAQLTNSEKRAVADIRLSISVQALCHISNGTPGHTELVLGMLEQGKQIWETSKLTAKWTGVLKDCPDNIKLWIPYLEFVQTNHLAFRYDQCRDAYNRCLTILREARLGASGSDTPKIASIQIYVLLRLTTFMRDAGYDELSYALWQALFEYHFFAPPGMTDRKDKLKMLEDFWDSDVPRIGEEGAQGWTYYLQHGERTARRVKSYTLPRLATSQPLASFADGETDLLGKLHLHAVTDNDDSAEDPYRYVMFSDLQSCLEPLIDEMPTREVLSAFLCFIHLPPMPGLDLATRAWWTDQFLTSGVGNIAANDKDVAGIINPLVTSFSLFHEAFKQRPMNDVDPESLAFVDRVLTQLLSAQPDDEDLAEYYVAYKLAFFPGEAAKAAKRLLKSQPSSFRRYNAYALVEAQLGRGERAAEVWVTALKMSQDFENAEMDYEILLRHSWASTLLHQEGGGPEALRCLLNMFGENTTSVDGLAENTTVSASQRLRMTRVCEAGFERLIYGERADLAVLYAECQIWFAYLADDEDLTSATGVRRTYSARLARHGLASVDEYLLQMQAGLFRLHIDRHRPYKPAILRQELLDNLRSFPHNSILLELYIHIGAQTRIDDRLRASLHDDPLTGPDATVVGWSFAIAQELRRCASSEIFGATTNSVRSTFSRALLAPDSKVKHSVFLWSRWLTFELPPRHPANSLSEAQERQALGRAKQVFLDGLRYLPWCKAWVIMGLRASAREGGMAGSELRQVYDVLGERELRVRMSVEEMEEAVAGLDV</sequence>
<comment type="subcellular location">
    <subcellularLocation>
        <location evidence="1">Nucleus</location>
    </subcellularLocation>
</comment>
<accession>A0AAN6H3N8</accession>
<keyword evidence="3" id="KW-0539">Nucleus</keyword>
<reference evidence="5" key="1">
    <citation type="submission" date="2023-06" db="EMBL/GenBank/DDBJ databases">
        <title>Black Yeasts Isolated from many extreme environments.</title>
        <authorList>
            <person name="Coleine C."/>
            <person name="Stajich J.E."/>
            <person name="Selbmann L."/>
        </authorList>
    </citation>
    <scope>NUCLEOTIDE SEQUENCE</scope>
    <source>
        <strain evidence="5">CCFEE 5200</strain>
    </source>
</reference>
<evidence type="ECO:0000256" key="3">
    <source>
        <dbReference type="ARBA" id="ARBA00023242"/>
    </source>
</evidence>
<feature type="compositionally biased region" description="Basic and acidic residues" evidence="4">
    <location>
        <begin position="76"/>
        <end position="92"/>
    </location>
</feature>
<protein>
    <recommendedName>
        <fullName evidence="7">DUF1740-domain-containing protein</fullName>
    </recommendedName>
</protein>
<dbReference type="GO" id="GO:1902369">
    <property type="term" value="P:negative regulation of RNA catabolic process"/>
    <property type="evidence" value="ECO:0007669"/>
    <property type="project" value="TreeGrafter"/>
</dbReference>
<comment type="similarity">
    <text evidence="2">Belongs to the NRDE2 family.</text>
</comment>
<dbReference type="GO" id="GO:0031048">
    <property type="term" value="P:regulatory ncRNA-mediated heterochromatin formation"/>
    <property type="evidence" value="ECO:0007669"/>
    <property type="project" value="TreeGrafter"/>
</dbReference>